<comment type="similarity">
    <text evidence="1">Belongs to the RelE toxin family.</text>
</comment>
<keyword evidence="3" id="KW-0175">Coiled coil</keyword>
<evidence type="ECO:0000256" key="1">
    <source>
        <dbReference type="ARBA" id="ARBA00006226"/>
    </source>
</evidence>
<reference evidence="4 5" key="1">
    <citation type="journal article" date="2017" name="Genome Announc.">
        <title>Complete Genome Sequences of Two Acetylene-Fermenting Pelobacter acetylenicus Strains.</title>
        <authorList>
            <person name="Sutton J.M."/>
            <person name="Baesman S.M."/>
            <person name="Fierst J.L."/>
            <person name="Poret-Peterson A.T."/>
            <person name="Oremland R.S."/>
            <person name="Dunlap D.S."/>
            <person name="Akob D.M."/>
        </authorList>
    </citation>
    <scope>NUCLEOTIDE SEQUENCE [LARGE SCALE GENOMIC DNA]</scope>
    <source>
        <strain evidence="4 5">DSM 3247</strain>
    </source>
</reference>
<keyword evidence="2" id="KW-1277">Toxin-antitoxin system</keyword>
<dbReference type="InterPro" id="IPR035093">
    <property type="entry name" value="RelE/ParE_toxin_dom_sf"/>
</dbReference>
<protein>
    <recommendedName>
        <fullName evidence="6">Plasmid stabilization system</fullName>
    </recommendedName>
</protein>
<dbReference type="PANTHER" id="PTHR33755">
    <property type="entry name" value="TOXIN PARE1-RELATED"/>
    <property type="match status" value="1"/>
</dbReference>
<evidence type="ECO:0000256" key="2">
    <source>
        <dbReference type="ARBA" id="ARBA00022649"/>
    </source>
</evidence>
<dbReference type="OrthoDB" id="9798046at2"/>
<dbReference type="STRING" id="29542.A6070_06335"/>
<evidence type="ECO:0008006" key="6">
    <source>
        <dbReference type="Google" id="ProtNLM"/>
    </source>
</evidence>
<accession>A0A1L3GID5</accession>
<dbReference type="AlphaFoldDB" id="A0A1L3GID5"/>
<sequence>MKTYQVVLAPDFLSDLFELYRYVALRDGKERARDLVKKLEKAARQLKNFPDRGHALPELAPMGIQDIQEITNGPYRIIYKVLDNAVHILACIDGRRDVEQVLIQRAVRV</sequence>
<evidence type="ECO:0000313" key="4">
    <source>
        <dbReference type="EMBL" id="APG25707.1"/>
    </source>
</evidence>
<proteinExistence type="inferred from homology"/>
<dbReference type="InterPro" id="IPR051803">
    <property type="entry name" value="TA_system_RelE-like_toxin"/>
</dbReference>
<dbReference type="EMBL" id="CP015518">
    <property type="protein sequence ID" value="APG25707.1"/>
    <property type="molecule type" value="Genomic_DNA"/>
</dbReference>
<dbReference type="Pfam" id="PF05016">
    <property type="entry name" value="ParE_toxin"/>
    <property type="match status" value="1"/>
</dbReference>
<dbReference type="InterPro" id="IPR007712">
    <property type="entry name" value="RelE/ParE_toxin"/>
</dbReference>
<keyword evidence="5" id="KW-1185">Reference proteome</keyword>
<dbReference type="Gene3D" id="3.30.2310.20">
    <property type="entry name" value="RelE-like"/>
    <property type="match status" value="1"/>
</dbReference>
<dbReference type="RefSeq" id="WP_072287549.1">
    <property type="nucleotide sequence ID" value="NZ_CP015455.1"/>
</dbReference>
<gene>
    <name evidence="4" type="ORF">A7E75_12315</name>
</gene>
<dbReference type="Proteomes" id="UP000182264">
    <property type="component" value="Chromosome"/>
</dbReference>
<evidence type="ECO:0000313" key="5">
    <source>
        <dbReference type="Proteomes" id="UP000182264"/>
    </source>
</evidence>
<dbReference type="KEGG" id="pace:A6070_06335"/>
<name>A0A1L3GID5_SYNAC</name>
<evidence type="ECO:0000256" key="3">
    <source>
        <dbReference type="SAM" id="Coils"/>
    </source>
</evidence>
<dbReference type="SUPFAM" id="SSF143011">
    <property type="entry name" value="RelE-like"/>
    <property type="match status" value="1"/>
</dbReference>
<feature type="coiled-coil region" evidence="3">
    <location>
        <begin position="22"/>
        <end position="49"/>
    </location>
</feature>
<organism evidence="4 5">
    <name type="scientific">Syntrophotalea acetylenica</name>
    <name type="common">Pelobacter acetylenicus</name>
    <dbReference type="NCBI Taxonomy" id="29542"/>
    <lineage>
        <taxon>Bacteria</taxon>
        <taxon>Pseudomonadati</taxon>
        <taxon>Thermodesulfobacteriota</taxon>
        <taxon>Desulfuromonadia</taxon>
        <taxon>Desulfuromonadales</taxon>
        <taxon>Syntrophotaleaceae</taxon>
        <taxon>Syntrophotalea</taxon>
    </lineage>
</organism>